<dbReference type="PROSITE" id="PS50885">
    <property type="entry name" value="HAMP"/>
    <property type="match status" value="1"/>
</dbReference>
<keyword evidence="4" id="KW-0145">Chemotaxis</keyword>
<name>D4ZF56_SHEVD</name>
<dbReference type="PROSITE" id="PS50192">
    <property type="entry name" value="T_SNARE"/>
    <property type="match status" value="1"/>
</dbReference>
<dbReference type="HOGENOM" id="CLU_000445_107_19_6"/>
<dbReference type="Pfam" id="PF00015">
    <property type="entry name" value="MCPsignal"/>
    <property type="match status" value="1"/>
</dbReference>
<dbReference type="GO" id="GO:0006935">
    <property type="term" value="P:chemotaxis"/>
    <property type="evidence" value="ECO:0007669"/>
    <property type="project" value="UniProtKB-KW"/>
</dbReference>
<evidence type="ECO:0000259" key="15">
    <source>
        <dbReference type="PROSITE" id="PS50885"/>
    </source>
</evidence>
<comment type="similarity">
    <text evidence="10">Belongs to the methyl-accepting chemotaxis (MCP) protein family.</text>
</comment>
<proteinExistence type="inferred from homology"/>
<dbReference type="PANTHER" id="PTHR32089">
    <property type="entry name" value="METHYL-ACCEPTING CHEMOTAXIS PROTEIN MCPB"/>
    <property type="match status" value="1"/>
</dbReference>
<dbReference type="CDD" id="cd12912">
    <property type="entry name" value="PDC2_MCP_like"/>
    <property type="match status" value="1"/>
</dbReference>
<keyword evidence="6 12" id="KW-0812">Transmembrane</keyword>
<dbReference type="FunFam" id="1.10.287.950:FF:000001">
    <property type="entry name" value="Methyl-accepting chemotaxis sensory transducer"/>
    <property type="match status" value="1"/>
</dbReference>
<dbReference type="GO" id="GO:0007165">
    <property type="term" value="P:signal transduction"/>
    <property type="evidence" value="ECO:0007669"/>
    <property type="project" value="UniProtKB-KW"/>
</dbReference>
<dbReference type="SMART" id="SM00283">
    <property type="entry name" value="MA"/>
    <property type="match status" value="1"/>
</dbReference>
<evidence type="ECO:0000256" key="7">
    <source>
        <dbReference type="ARBA" id="ARBA00022989"/>
    </source>
</evidence>
<dbReference type="Pfam" id="PF00672">
    <property type="entry name" value="HAMP"/>
    <property type="match status" value="1"/>
</dbReference>
<reference evidence="17" key="1">
    <citation type="journal article" date="2010" name="Mol. Biosyst.">
        <title>Complete genome sequence and comparative analysis of Shewanella violacea, a psychrophilic and piezophilic bacterium from deep sea floor sediments.</title>
        <authorList>
            <person name="Aono E."/>
            <person name="Baba T."/>
            <person name="Ara T."/>
            <person name="Nishi T."/>
            <person name="Nakamichi T."/>
            <person name="Inamoto E."/>
            <person name="Toyonaga H."/>
            <person name="Hasegawa M."/>
            <person name="Takai Y."/>
            <person name="Okumura Y."/>
            <person name="Baba M."/>
            <person name="Tomita M."/>
            <person name="Kato C."/>
            <person name="Oshima T."/>
            <person name="Nakasone K."/>
            <person name="Mori H."/>
        </authorList>
    </citation>
    <scope>NUCLEOTIDE SEQUENCE [LARGE SCALE GENOMIC DNA]</scope>
    <source>
        <strain evidence="17">JCM 10179 / CIP 106290 / LMG 19151 / DSS12</strain>
    </source>
</reference>
<comment type="subcellular location">
    <subcellularLocation>
        <location evidence="1">Cell inner membrane</location>
        <topology evidence="1">Multi-pass membrane protein</topology>
    </subcellularLocation>
</comment>
<feature type="domain" description="T-SNARE coiled-coil homology" evidence="14">
    <location>
        <begin position="547"/>
        <end position="609"/>
    </location>
</feature>
<keyword evidence="17" id="KW-1185">Reference proteome</keyword>
<dbReference type="SMART" id="SM00304">
    <property type="entry name" value="HAMP"/>
    <property type="match status" value="1"/>
</dbReference>
<dbReference type="CDD" id="cd11386">
    <property type="entry name" value="MCP_signal"/>
    <property type="match status" value="1"/>
</dbReference>
<dbReference type="STRING" id="637905.SVI_4249"/>
<dbReference type="Gene3D" id="1.10.287.950">
    <property type="entry name" value="Methyl-accepting chemotaxis protein"/>
    <property type="match status" value="1"/>
</dbReference>
<evidence type="ECO:0000256" key="8">
    <source>
        <dbReference type="ARBA" id="ARBA00023136"/>
    </source>
</evidence>
<evidence type="ECO:0000256" key="3">
    <source>
        <dbReference type="ARBA" id="ARBA00022481"/>
    </source>
</evidence>
<feature type="transmembrane region" description="Helical" evidence="12">
    <location>
        <begin position="281"/>
        <end position="303"/>
    </location>
</feature>
<dbReference type="InterPro" id="IPR000727">
    <property type="entry name" value="T_SNARE_dom"/>
</dbReference>
<dbReference type="RefSeq" id="WP_013053503.1">
    <property type="nucleotide sequence ID" value="NC_014012.1"/>
</dbReference>
<evidence type="ECO:0000259" key="13">
    <source>
        <dbReference type="PROSITE" id="PS50111"/>
    </source>
</evidence>
<feature type="domain" description="HAMP" evidence="15">
    <location>
        <begin position="301"/>
        <end position="355"/>
    </location>
</feature>
<dbReference type="eggNOG" id="COG0840">
    <property type="taxonomic scope" value="Bacteria"/>
</dbReference>
<evidence type="ECO:0000256" key="2">
    <source>
        <dbReference type="ARBA" id="ARBA00022475"/>
    </source>
</evidence>
<dbReference type="PROSITE" id="PS50111">
    <property type="entry name" value="CHEMOTAXIS_TRANSDUC_2"/>
    <property type="match status" value="1"/>
</dbReference>
<evidence type="ECO:0000256" key="9">
    <source>
        <dbReference type="ARBA" id="ARBA00023224"/>
    </source>
</evidence>
<keyword evidence="5" id="KW-0997">Cell inner membrane</keyword>
<dbReference type="OrthoDB" id="2489132at2"/>
<dbReference type="EMBL" id="AP011177">
    <property type="protein sequence ID" value="BAJ04220.1"/>
    <property type="molecule type" value="Genomic_DNA"/>
</dbReference>
<dbReference type="InterPro" id="IPR033462">
    <property type="entry name" value="Cache_3-Cache_2"/>
</dbReference>
<evidence type="ECO:0000256" key="6">
    <source>
        <dbReference type="ARBA" id="ARBA00022692"/>
    </source>
</evidence>
<accession>D4ZF56</accession>
<organism evidence="16 17">
    <name type="scientific">Shewanella violacea (strain JCM 10179 / CIP 106290 / LMG 19151 / DSS12)</name>
    <dbReference type="NCBI Taxonomy" id="637905"/>
    <lineage>
        <taxon>Bacteria</taxon>
        <taxon>Pseudomonadati</taxon>
        <taxon>Pseudomonadota</taxon>
        <taxon>Gammaproteobacteria</taxon>
        <taxon>Alteromonadales</taxon>
        <taxon>Shewanellaceae</taxon>
        <taxon>Shewanella</taxon>
    </lineage>
</organism>
<dbReference type="PANTHER" id="PTHR32089:SF39">
    <property type="entry name" value="METHYL-ACCEPTING CHEMOTAXIS PROTEIN HLYB"/>
    <property type="match status" value="1"/>
</dbReference>
<evidence type="ECO:0000256" key="12">
    <source>
        <dbReference type="SAM" id="Phobius"/>
    </source>
</evidence>
<evidence type="ECO:0000313" key="17">
    <source>
        <dbReference type="Proteomes" id="UP000002350"/>
    </source>
</evidence>
<dbReference type="GO" id="GO:0005886">
    <property type="term" value="C:plasma membrane"/>
    <property type="evidence" value="ECO:0007669"/>
    <property type="project" value="UniProtKB-SubCell"/>
</dbReference>
<dbReference type="CDD" id="cd06225">
    <property type="entry name" value="HAMP"/>
    <property type="match status" value="1"/>
</dbReference>
<keyword evidence="8 12" id="KW-0472">Membrane</keyword>
<keyword evidence="7 12" id="KW-1133">Transmembrane helix</keyword>
<keyword evidence="3" id="KW-0488">Methylation</keyword>
<evidence type="ECO:0000256" key="5">
    <source>
        <dbReference type="ARBA" id="ARBA00022519"/>
    </source>
</evidence>
<feature type="domain" description="Methyl-accepting transducer" evidence="13">
    <location>
        <begin position="360"/>
        <end position="596"/>
    </location>
</feature>
<evidence type="ECO:0000259" key="14">
    <source>
        <dbReference type="PROSITE" id="PS50192"/>
    </source>
</evidence>
<dbReference type="InterPro" id="IPR003660">
    <property type="entry name" value="HAMP_dom"/>
</dbReference>
<protein>
    <submittedName>
        <fullName evidence="16">Methyl-accepting chemotaxis protein</fullName>
    </submittedName>
</protein>
<dbReference type="KEGG" id="svo:SVI_4249"/>
<sequence>MLTIKQKILLTVTLAVLLSTILVGVLSQRSAKQVIEQRMLTSELPNMLLQIRNKVELDISSLMNAAEQLANSPMLIQWLENGRPKAEEALVVNQLMMITRQYDLAQASFADKDTGAYYTQDGFLRELTPDQDAWFFDYKNSGQERMLNVFTEASGEVKLFINYQQPYGRGLVGLAKSLDDMVSLLSSFKIEKSGFVYLVDAKGEVKLHQKTRHIGKNLSGIYNNQGKNLLNRNEFSLAKIDENGQTILVASSYIPSMDWYLIAQVPQNEVFAMLEESAYQILIWSLIISIILISLAVLVASSISQPISKVASMLQNIGEGEGDLRQRLPVKGNDELAQLATGFNSFISKIQASIIEVGETSEQLSQSAKDVANQAQQTLSDSQQQKDQTMMVVTAINEMGATVNEIAGNAALAADTARNADDQSNTGQEVVTRARETINQLSHDVEQVGNVIESLATHTTSIGSILDVIRAVSDQTNLLALNAAIEAARAGEAGRGFAVVADEVRDLASRTSASTDEVQSMINNLQAEAARAVEAMTQSRVRSIEGVAAVDEASQSLTGISEQIGHITDMNIQVAAATEEQSTVVEDINRNVTEINDITQRTSDTAHAAAQASQSLNQLASRLDTLVAGFKV</sequence>
<keyword evidence="9 11" id="KW-0807">Transducer</keyword>
<evidence type="ECO:0000256" key="4">
    <source>
        <dbReference type="ARBA" id="ARBA00022500"/>
    </source>
</evidence>
<evidence type="ECO:0000256" key="1">
    <source>
        <dbReference type="ARBA" id="ARBA00004429"/>
    </source>
</evidence>
<dbReference type="Gene3D" id="3.30.450.20">
    <property type="entry name" value="PAS domain"/>
    <property type="match status" value="1"/>
</dbReference>
<keyword evidence="2" id="KW-1003">Cell membrane</keyword>
<evidence type="ECO:0000256" key="11">
    <source>
        <dbReference type="PROSITE-ProRule" id="PRU00284"/>
    </source>
</evidence>
<evidence type="ECO:0000256" key="10">
    <source>
        <dbReference type="ARBA" id="ARBA00029447"/>
    </source>
</evidence>
<dbReference type="AlphaFoldDB" id="D4ZF56"/>
<evidence type="ECO:0000313" key="16">
    <source>
        <dbReference type="EMBL" id="BAJ04220.1"/>
    </source>
</evidence>
<dbReference type="Pfam" id="PF17201">
    <property type="entry name" value="Cache_3-Cache_2"/>
    <property type="match status" value="1"/>
</dbReference>
<dbReference type="Proteomes" id="UP000002350">
    <property type="component" value="Chromosome"/>
</dbReference>
<dbReference type="InterPro" id="IPR004089">
    <property type="entry name" value="MCPsignal_dom"/>
</dbReference>
<dbReference type="SUPFAM" id="SSF58104">
    <property type="entry name" value="Methyl-accepting chemotaxis protein (MCP) signaling domain"/>
    <property type="match status" value="1"/>
</dbReference>
<gene>
    <name evidence="16" type="ordered locus">SVI_4249</name>
</gene>